<keyword evidence="2" id="KW-0614">Plasmid</keyword>
<organism evidence="2 3">
    <name type="scientific">Bradyrhizobium diazoefficiens</name>
    <dbReference type="NCBI Taxonomy" id="1355477"/>
    <lineage>
        <taxon>Bacteria</taxon>
        <taxon>Pseudomonadati</taxon>
        <taxon>Pseudomonadota</taxon>
        <taxon>Alphaproteobacteria</taxon>
        <taxon>Hyphomicrobiales</taxon>
        <taxon>Nitrobacteraceae</taxon>
        <taxon>Bradyrhizobium</taxon>
    </lineage>
</organism>
<proteinExistence type="predicted"/>
<dbReference type="EMBL" id="AP014686">
    <property type="protein sequence ID" value="BAR63280.1"/>
    <property type="molecule type" value="Genomic_DNA"/>
</dbReference>
<keyword evidence="1" id="KW-0472">Membrane</keyword>
<accession>A0A0E3VXU7</accession>
<evidence type="ECO:0000256" key="1">
    <source>
        <dbReference type="SAM" id="Phobius"/>
    </source>
</evidence>
<dbReference type="AlphaFoldDB" id="A0A0E3VXU7"/>
<keyword evidence="1" id="KW-0812">Transmembrane</keyword>
<dbReference type="Proteomes" id="UP000063308">
    <property type="component" value="Plasmid pNK6b"/>
</dbReference>
<evidence type="ECO:0000313" key="3">
    <source>
        <dbReference type="Proteomes" id="UP000063308"/>
    </source>
</evidence>
<protein>
    <submittedName>
        <fullName evidence="2">Uncharacterized protein</fullName>
    </submittedName>
</protein>
<reference evidence="2 3" key="1">
    <citation type="submission" date="2014-11" db="EMBL/GenBank/DDBJ databases">
        <title>Symbiosis island explosion on the genome of extra-slow-growing strains of soybean bradyrhizobia with massive insertion sequences.</title>
        <authorList>
            <person name="Iida T."/>
            <person name="Minamisawa K."/>
        </authorList>
    </citation>
    <scope>NUCLEOTIDE SEQUENCE [LARGE SCALE GENOMIC DNA]</scope>
    <source>
        <strain evidence="2 3">NK6</strain>
        <plasmid evidence="3">pNK6b DNA</plasmid>
    </source>
</reference>
<gene>
    <name evidence="2" type="ORF">NK6_b_86</name>
</gene>
<keyword evidence="1" id="KW-1133">Transmembrane helix</keyword>
<name>A0A0E3VXU7_9BRAD</name>
<sequence>MINAMSGYQPYTSANSVGNVLPGGLSLCSIMVLVLMERYGIYQDLIRSAYDDMQARNNLLKDMNKALSVLRTNRPTDEKAAKDYGTFVDSQGTTQHVFEWMREKGIPIEATKTTLEKLNEHFAKRGARSPFPSPDTQTGGKRGVQSQFDAAINNLKASIDGANSEGEMAMIHLQGLLGKHNDVAALMSNLLSRDQKIKEMIIGNFR</sequence>
<feature type="transmembrane region" description="Helical" evidence="1">
    <location>
        <begin position="20"/>
        <end position="39"/>
    </location>
</feature>
<evidence type="ECO:0000313" key="2">
    <source>
        <dbReference type="EMBL" id="BAR63280.1"/>
    </source>
</evidence>
<geneLocation type="plasmid" evidence="3">
    <name>pNK6b DNA</name>
</geneLocation>